<reference evidence="11 12" key="1">
    <citation type="submission" date="2019-01" db="EMBL/GenBank/DDBJ databases">
        <authorList>
            <person name="Chen W.-M."/>
        </authorList>
    </citation>
    <scope>NUCLEOTIDE SEQUENCE [LARGE SCALE GENOMIC DNA]</scope>
    <source>
        <strain evidence="11 12">TER-1</strain>
    </source>
</reference>
<feature type="domain" description="Threonine/Serine exporter ThrE" evidence="10">
    <location>
        <begin position="298"/>
        <end position="432"/>
    </location>
</feature>
<gene>
    <name evidence="11" type="ORF">EOE48_24475</name>
</gene>
<evidence type="ECO:0000256" key="3">
    <source>
        <dbReference type="ARBA" id="ARBA00022692"/>
    </source>
</evidence>
<feature type="transmembrane region" description="Helical" evidence="8">
    <location>
        <begin position="255"/>
        <end position="282"/>
    </location>
</feature>
<dbReference type="OrthoDB" id="9124364at2"/>
<evidence type="ECO:0000313" key="11">
    <source>
        <dbReference type="EMBL" id="RVU14110.1"/>
    </source>
</evidence>
<evidence type="ECO:0000256" key="1">
    <source>
        <dbReference type="ARBA" id="ARBA00004651"/>
    </source>
</evidence>
<dbReference type="InterPro" id="IPR050539">
    <property type="entry name" value="ThrE_Dicarb/AminoAcid_Exp"/>
</dbReference>
<protein>
    <submittedName>
        <fullName evidence="11">Threonine/serine exporter family protein</fullName>
    </submittedName>
</protein>
<feature type="region of interest" description="Disordered" evidence="7">
    <location>
        <begin position="1"/>
        <end position="33"/>
    </location>
</feature>
<dbReference type="GO" id="GO:0005886">
    <property type="term" value="C:plasma membrane"/>
    <property type="evidence" value="ECO:0007669"/>
    <property type="project" value="UniProtKB-SubCell"/>
</dbReference>
<feature type="transmembrane region" description="Helical" evidence="8">
    <location>
        <begin position="222"/>
        <end position="243"/>
    </location>
</feature>
<feature type="transmembrane region" description="Helical" evidence="8">
    <location>
        <begin position="411"/>
        <end position="436"/>
    </location>
</feature>
<comment type="similarity">
    <text evidence="6">Belongs to the ThrE exporter (TC 2.A.79) family.</text>
</comment>
<keyword evidence="12" id="KW-1185">Reference proteome</keyword>
<dbReference type="InterPro" id="IPR010619">
    <property type="entry name" value="ThrE-like_N"/>
</dbReference>
<comment type="subcellular location">
    <subcellularLocation>
        <location evidence="1">Cell membrane</location>
        <topology evidence="1">Multi-pass membrane protein</topology>
    </subcellularLocation>
</comment>
<feature type="transmembrane region" description="Helical" evidence="8">
    <location>
        <begin position="196"/>
        <end position="216"/>
    </location>
</feature>
<evidence type="ECO:0000256" key="7">
    <source>
        <dbReference type="SAM" id="MobiDB-lite"/>
    </source>
</evidence>
<evidence type="ECO:0000256" key="4">
    <source>
        <dbReference type="ARBA" id="ARBA00022989"/>
    </source>
</evidence>
<proteinExistence type="inferred from homology"/>
<feature type="domain" description="Threonine/serine exporter-like N-terminal" evidence="9">
    <location>
        <begin position="41"/>
        <end position="277"/>
    </location>
</feature>
<evidence type="ECO:0000256" key="2">
    <source>
        <dbReference type="ARBA" id="ARBA00022475"/>
    </source>
</evidence>
<dbReference type="PANTHER" id="PTHR34390">
    <property type="entry name" value="UPF0442 PROTEIN YJJB-RELATED"/>
    <property type="match status" value="1"/>
</dbReference>
<sequence length="450" mass="44082">MSQTVADLVTRPGTVSVPGAGPGPTSAPSEAGASPDLAAHLALRVGRLLLVNGADTRSALARMEEVGALAGHRVRALALPEGVIVTAGDGPAERTRLGRTIPALGVDMARLGAVEGALDEVRAGTLDATGLDARLDAAERAQGHPGWLVAAGVGVTAAALARLFGADWPVVAAAFAAGLVSTVLRRRFAAGGLNPFAATLATALVSGLVAVLLIRLAPGTSAVLGLTAAGMILVPGVPLVNGVRDLVTGHVGTAVARLATGAATVLAIGFALVLAAGLTGAALPVGEAPGRLPVWQDLVFSAAAAIGYALLFNVPARLVPICMACSMASHGLRTALAESGVDLLAGSALGALAAGVVAGLAATRCRVPAVTFAFPGIVAMIPGSYGFRAAIGGLHLMTEGAGTSAALVAETVSLSLTTAAMTVAIGIGLVVALALVPGRPASSHLPPHGA</sequence>
<evidence type="ECO:0000256" key="6">
    <source>
        <dbReference type="ARBA" id="ARBA00034125"/>
    </source>
</evidence>
<organism evidence="11 12">
    <name type="scientific">Methylobacterium oryzihabitans</name>
    <dbReference type="NCBI Taxonomy" id="2499852"/>
    <lineage>
        <taxon>Bacteria</taxon>
        <taxon>Pseudomonadati</taxon>
        <taxon>Pseudomonadota</taxon>
        <taxon>Alphaproteobacteria</taxon>
        <taxon>Hyphomicrobiales</taxon>
        <taxon>Methylobacteriaceae</taxon>
        <taxon>Methylobacterium</taxon>
    </lineage>
</organism>
<dbReference type="AlphaFoldDB" id="A0A437NVQ2"/>
<dbReference type="PANTHER" id="PTHR34390:SF2">
    <property type="entry name" value="SUCCINATE TRANSPORTER SUBUNIT YJJP-RELATED"/>
    <property type="match status" value="1"/>
</dbReference>
<dbReference type="InterPro" id="IPR024528">
    <property type="entry name" value="ThrE_2"/>
</dbReference>
<keyword evidence="3 8" id="KW-0812">Transmembrane</keyword>
<dbReference type="Pfam" id="PF06738">
    <property type="entry name" value="ThrE"/>
    <property type="match status" value="1"/>
</dbReference>
<evidence type="ECO:0000256" key="5">
    <source>
        <dbReference type="ARBA" id="ARBA00023136"/>
    </source>
</evidence>
<accession>A0A437NVQ2</accession>
<dbReference type="GO" id="GO:0015744">
    <property type="term" value="P:succinate transport"/>
    <property type="evidence" value="ECO:0007669"/>
    <property type="project" value="TreeGrafter"/>
</dbReference>
<keyword evidence="5 8" id="KW-0472">Membrane</keyword>
<keyword evidence="2" id="KW-1003">Cell membrane</keyword>
<dbReference type="RefSeq" id="WP_127733502.1">
    <property type="nucleotide sequence ID" value="NZ_SACP01000035.1"/>
</dbReference>
<evidence type="ECO:0000259" key="10">
    <source>
        <dbReference type="Pfam" id="PF12821"/>
    </source>
</evidence>
<evidence type="ECO:0000256" key="8">
    <source>
        <dbReference type="SAM" id="Phobius"/>
    </source>
</evidence>
<evidence type="ECO:0000313" key="12">
    <source>
        <dbReference type="Proteomes" id="UP000286997"/>
    </source>
</evidence>
<feature type="transmembrane region" description="Helical" evidence="8">
    <location>
        <begin position="343"/>
        <end position="362"/>
    </location>
</feature>
<name>A0A437NVQ2_9HYPH</name>
<feature type="transmembrane region" description="Helical" evidence="8">
    <location>
        <begin position="294"/>
        <end position="311"/>
    </location>
</feature>
<dbReference type="GO" id="GO:0022857">
    <property type="term" value="F:transmembrane transporter activity"/>
    <property type="evidence" value="ECO:0007669"/>
    <property type="project" value="InterPro"/>
</dbReference>
<comment type="caution">
    <text evidence="11">The sequence shown here is derived from an EMBL/GenBank/DDBJ whole genome shotgun (WGS) entry which is preliminary data.</text>
</comment>
<feature type="transmembrane region" description="Helical" evidence="8">
    <location>
        <begin position="144"/>
        <end position="162"/>
    </location>
</feature>
<feature type="compositionally biased region" description="Low complexity" evidence="7">
    <location>
        <begin position="12"/>
        <end position="33"/>
    </location>
</feature>
<dbReference type="Pfam" id="PF12821">
    <property type="entry name" value="ThrE_2"/>
    <property type="match status" value="1"/>
</dbReference>
<dbReference type="Proteomes" id="UP000286997">
    <property type="component" value="Unassembled WGS sequence"/>
</dbReference>
<dbReference type="EMBL" id="SACP01000035">
    <property type="protein sequence ID" value="RVU14110.1"/>
    <property type="molecule type" value="Genomic_DNA"/>
</dbReference>
<evidence type="ECO:0000259" key="9">
    <source>
        <dbReference type="Pfam" id="PF06738"/>
    </source>
</evidence>
<keyword evidence="4 8" id="KW-1133">Transmembrane helix</keyword>
<feature type="transmembrane region" description="Helical" evidence="8">
    <location>
        <begin position="369"/>
        <end position="391"/>
    </location>
</feature>